<dbReference type="PANTHER" id="PTHR42718:SF43">
    <property type="entry name" value="LINCOMYCIN RESISTANCE PROTEIN LMRB"/>
    <property type="match status" value="1"/>
</dbReference>
<evidence type="ECO:0000313" key="10">
    <source>
        <dbReference type="Proteomes" id="UP000608071"/>
    </source>
</evidence>
<dbReference type="InterPro" id="IPR036259">
    <property type="entry name" value="MFS_trans_sf"/>
</dbReference>
<evidence type="ECO:0000256" key="6">
    <source>
        <dbReference type="ARBA" id="ARBA00023136"/>
    </source>
</evidence>
<feature type="transmembrane region" description="Helical" evidence="7">
    <location>
        <begin position="112"/>
        <end position="130"/>
    </location>
</feature>
<gene>
    <name evidence="9" type="ORF">H9647_12110</name>
</gene>
<dbReference type="Proteomes" id="UP000608071">
    <property type="component" value="Unassembled WGS sequence"/>
</dbReference>
<protein>
    <submittedName>
        <fullName evidence="9">Multidrug efflux MFS transporter</fullName>
    </submittedName>
</protein>
<dbReference type="Gene3D" id="1.20.1250.20">
    <property type="entry name" value="MFS general substrate transporter like domains"/>
    <property type="match status" value="1"/>
</dbReference>
<feature type="transmembrane region" description="Helical" evidence="7">
    <location>
        <begin position="406"/>
        <end position="428"/>
    </location>
</feature>
<feature type="transmembrane region" description="Helical" evidence="7">
    <location>
        <begin position="168"/>
        <end position="187"/>
    </location>
</feature>
<feature type="transmembrane region" description="Helical" evidence="7">
    <location>
        <begin position="300"/>
        <end position="322"/>
    </location>
</feature>
<dbReference type="NCBIfam" id="TIGR00711">
    <property type="entry name" value="efflux_EmrB"/>
    <property type="match status" value="1"/>
</dbReference>
<comment type="caution">
    <text evidence="9">The sequence shown here is derived from an EMBL/GenBank/DDBJ whole genome shotgun (WGS) entry which is preliminary data.</text>
</comment>
<name>A0ABR8SZ71_9BACL</name>
<feature type="transmembrane region" description="Helical" evidence="7">
    <location>
        <begin position="334"/>
        <end position="353"/>
    </location>
</feature>
<proteinExistence type="predicted"/>
<feature type="transmembrane region" description="Helical" evidence="7">
    <location>
        <begin position="231"/>
        <end position="249"/>
    </location>
</feature>
<evidence type="ECO:0000256" key="7">
    <source>
        <dbReference type="SAM" id="Phobius"/>
    </source>
</evidence>
<evidence type="ECO:0000256" key="3">
    <source>
        <dbReference type="ARBA" id="ARBA00022475"/>
    </source>
</evidence>
<feature type="transmembrane region" description="Helical" evidence="7">
    <location>
        <begin position="52"/>
        <end position="72"/>
    </location>
</feature>
<dbReference type="InterPro" id="IPR004638">
    <property type="entry name" value="EmrB-like"/>
</dbReference>
<dbReference type="InterPro" id="IPR020846">
    <property type="entry name" value="MFS_dom"/>
</dbReference>
<dbReference type="RefSeq" id="WP_191800369.1">
    <property type="nucleotide sequence ID" value="NZ_JACSQL010000004.1"/>
</dbReference>
<dbReference type="PANTHER" id="PTHR42718">
    <property type="entry name" value="MAJOR FACILITATOR SUPERFAMILY MULTIDRUG TRANSPORTER MFSC"/>
    <property type="match status" value="1"/>
</dbReference>
<sequence length="474" mass="50939">MSSLEKPAIRPVPITIALMIGAFIGLLSETALNMAFTEIMSDFGIETHAVQWLTTGYLLVLGILVPVSALLLQWFSTRQLFSASLVFSILGTLVAAMAPSFAVLLVARVIQAIGTGLLLPLMTTVILVIFPAHKRGTVMGTMGLVITFAPAVGPTLSGLVVDKLSWHWIFWFCLPLLILTFFFGLKFMQNVSTITKPKIDILSVLLSTIGFGGIVYGFSNAGEGAGSWGDSLVIVPLLLGVIGLTLFAIRQFRMEKPMLNLRVFKFKMFTFGVIIVFICMMLILSASILLPLYLKGGLLLAAFSAGLMLLPGGIVNGLMSPFTGRLFDKYGPRALVFPGFIITTIFTFLFTNVTTETSTIAVILMHTGLFIGVAMIMMPGQTNGLNQLPKEYYPDGAAVMNTLQQIAGAIGTAIAISIMSAGQMTYIADNVGDVNDPLFMSGALTAGVQNAFMFAFIASIIGLIVSLFVRRVKV</sequence>
<keyword evidence="10" id="KW-1185">Reference proteome</keyword>
<feature type="transmembrane region" description="Helical" evidence="7">
    <location>
        <begin position="12"/>
        <end position="32"/>
    </location>
</feature>
<dbReference type="InterPro" id="IPR011701">
    <property type="entry name" value="MFS"/>
</dbReference>
<evidence type="ECO:0000259" key="8">
    <source>
        <dbReference type="PROSITE" id="PS50850"/>
    </source>
</evidence>
<organism evidence="9 10">
    <name type="scientific">Paenibacillus gallinarum</name>
    <dbReference type="NCBI Taxonomy" id="2762232"/>
    <lineage>
        <taxon>Bacteria</taxon>
        <taxon>Bacillati</taxon>
        <taxon>Bacillota</taxon>
        <taxon>Bacilli</taxon>
        <taxon>Bacillales</taxon>
        <taxon>Paenibacillaceae</taxon>
        <taxon>Paenibacillus</taxon>
    </lineage>
</organism>
<feature type="transmembrane region" description="Helical" evidence="7">
    <location>
        <begin position="448"/>
        <end position="469"/>
    </location>
</feature>
<evidence type="ECO:0000256" key="5">
    <source>
        <dbReference type="ARBA" id="ARBA00022989"/>
    </source>
</evidence>
<evidence type="ECO:0000313" key="9">
    <source>
        <dbReference type="EMBL" id="MBD7968810.1"/>
    </source>
</evidence>
<evidence type="ECO:0000256" key="2">
    <source>
        <dbReference type="ARBA" id="ARBA00022448"/>
    </source>
</evidence>
<keyword evidence="3" id="KW-1003">Cell membrane</keyword>
<reference evidence="9 10" key="1">
    <citation type="submission" date="2020-08" db="EMBL/GenBank/DDBJ databases">
        <title>A Genomic Blueprint of the Chicken Gut Microbiome.</title>
        <authorList>
            <person name="Gilroy R."/>
            <person name="Ravi A."/>
            <person name="Getino M."/>
            <person name="Pursley I."/>
            <person name="Horton D.L."/>
            <person name="Alikhan N.-F."/>
            <person name="Baker D."/>
            <person name="Gharbi K."/>
            <person name="Hall N."/>
            <person name="Watson M."/>
            <person name="Adriaenssens E.M."/>
            <person name="Foster-Nyarko E."/>
            <person name="Jarju S."/>
            <person name="Secka A."/>
            <person name="Antonio M."/>
            <person name="Oren A."/>
            <person name="Chaudhuri R."/>
            <person name="La Ragione R.M."/>
            <person name="Hildebrand F."/>
            <person name="Pallen M.J."/>
        </authorList>
    </citation>
    <scope>NUCLEOTIDE SEQUENCE [LARGE SCALE GENOMIC DNA]</scope>
    <source>
        <strain evidence="9 10">Sa2BVA9</strain>
    </source>
</reference>
<dbReference type="PRINTS" id="PR01036">
    <property type="entry name" value="TCRTETB"/>
</dbReference>
<comment type="subcellular location">
    <subcellularLocation>
        <location evidence="1">Cell membrane</location>
        <topology evidence="1">Multi-pass membrane protein</topology>
    </subcellularLocation>
</comment>
<dbReference type="Gene3D" id="1.20.1720.10">
    <property type="entry name" value="Multidrug resistance protein D"/>
    <property type="match status" value="1"/>
</dbReference>
<evidence type="ECO:0000256" key="4">
    <source>
        <dbReference type="ARBA" id="ARBA00022692"/>
    </source>
</evidence>
<evidence type="ECO:0000256" key="1">
    <source>
        <dbReference type="ARBA" id="ARBA00004651"/>
    </source>
</evidence>
<feature type="transmembrane region" description="Helical" evidence="7">
    <location>
        <begin position="199"/>
        <end position="219"/>
    </location>
</feature>
<keyword evidence="6 7" id="KW-0472">Membrane</keyword>
<dbReference type="CDD" id="cd17503">
    <property type="entry name" value="MFS_LmrB_MDR_like"/>
    <property type="match status" value="1"/>
</dbReference>
<feature type="transmembrane region" description="Helical" evidence="7">
    <location>
        <begin position="137"/>
        <end position="156"/>
    </location>
</feature>
<keyword evidence="2" id="KW-0813">Transport</keyword>
<dbReference type="PROSITE" id="PS50850">
    <property type="entry name" value="MFS"/>
    <property type="match status" value="1"/>
</dbReference>
<feature type="transmembrane region" description="Helical" evidence="7">
    <location>
        <begin position="359"/>
        <end position="378"/>
    </location>
</feature>
<keyword evidence="5 7" id="KW-1133">Transmembrane helix</keyword>
<keyword evidence="4 7" id="KW-0812">Transmembrane</keyword>
<feature type="domain" description="Major facilitator superfamily (MFS) profile" evidence="8">
    <location>
        <begin position="14"/>
        <end position="474"/>
    </location>
</feature>
<dbReference type="SUPFAM" id="SSF103473">
    <property type="entry name" value="MFS general substrate transporter"/>
    <property type="match status" value="1"/>
</dbReference>
<dbReference type="Pfam" id="PF07690">
    <property type="entry name" value="MFS_1"/>
    <property type="match status" value="1"/>
</dbReference>
<accession>A0ABR8SZ71</accession>
<feature type="transmembrane region" description="Helical" evidence="7">
    <location>
        <begin position="269"/>
        <end position="294"/>
    </location>
</feature>
<dbReference type="EMBL" id="JACSQL010000004">
    <property type="protein sequence ID" value="MBD7968810.1"/>
    <property type="molecule type" value="Genomic_DNA"/>
</dbReference>
<feature type="transmembrane region" description="Helical" evidence="7">
    <location>
        <begin position="84"/>
        <end position="106"/>
    </location>
</feature>